<dbReference type="EMBL" id="JACBZP010000001">
    <property type="protein sequence ID" value="NYI68090.1"/>
    <property type="molecule type" value="Genomic_DNA"/>
</dbReference>
<proteinExistence type="inferred from homology"/>
<sequence length="347" mass="33827">MNDRPANAFGAVIDVDGVRVGSRHRIGAGWMSGTTAVLPPPGSTAGVVVAGGAPATRETDALAPGRLVPGADAFVLTGGSAYGLAAADGVLRFLEERAIGFPAFGRAAPEHVVPIVPTAALFDLGRGGDFSARPGAGFGYAAAAAADAAPVATGSVGAGTGALTEHGTLQGGLGTASVTDGQFTVGALVAVNAAGRIANDDGELYAASVTPRIGRPTAGESADWHARRAAAVRQGPATPSAPNTTIGVIATNAALDVAATTRLAGAAHAGIARAIRPSHTIVDGDTLFAAATGAVRLPDDPVSALVGLGALAADAVTLAIADAVLTATAPAGTQAPAYRDLCPSVFL</sequence>
<dbReference type="Gene3D" id="3.60.70.12">
    <property type="entry name" value="L-amino peptidase D-ALA esterase/amidase"/>
    <property type="match status" value="1"/>
</dbReference>
<dbReference type="CDD" id="cd02252">
    <property type="entry name" value="nylC_like"/>
    <property type="match status" value="1"/>
</dbReference>
<name>A0A7Z0II12_9MICO</name>
<reference evidence="2 3" key="1">
    <citation type="submission" date="2020-07" db="EMBL/GenBank/DDBJ databases">
        <title>Sequencing the genomes of 1000 actinobacteria strains.</title>
        <authorList>
            <person name="Klenk H.-P."/>
        </authorList>
    </citation>
    <scope>NUCLEOTIDE SEQUENCE [LARGE SCALE GENOMIC DNA]</scope>
    <source>
        <strain evidence="2 3">DSM 26341</strain>
    </source>
</reference>
<keyword evidence="2" id="KW-0378">Hydrolase</keyword>
<dbReference type="InterPro" id="IPR016117">
    <property type="entry name" value="ArgJ-like_dom_sf"/>
</dbReference>
<keyword evidence="2" id="KW-0645">Protease</keyword>
<comment type="similarity">
    <text evidence="1">Belongs to the peptidase S58 family.</text>
</comment>
<dbReference type="RefSeq" id="WP_179428481.1">
    <property type="nucleotide sequence ID" value="NZ_JACBZP010000001.1"/>
</dbReference>
<organism evidence="2 3">
    <name type="scientific">Spelaeicoccus albus</name>
    <dbReference type="NCBI Taxonomy" id="1280376"/>
    <lineage>
        <taxon>Bacteria</taxon>
        <taxon>Bacillati</taxon>
        <taxon>Actinomycetota</taxon>
        <taxon>Actinomycetes</taxon>
        <taxon>Micrococcales</taxon>
        <taxon>Brevibacteriaceae</taxon>
        <taxon>Spelaeicoccus</taxon>
    </lineage>
</organism>
<dbReference type="InterPro" id="IPR005321">
    <property type="entry name" value="Peptidase_S58_DmpA"/>
</dbReference>
<dbReference type="Pfam" id="PF03576">
    <property type="entry name" value="Peptidase_S58"/>
    <property type="match status" value="1"/>
</dbReference>
<evidence type="ECO:0000313" key="3">
    <source>
        <dbReference type="Proteomes" id="UP000539111"/>
    </source>
</evidence>
<gene>
    <name evidence="2" type="ORF">BJY26_002396</name>
</gene>
<dbReference type="PANTHER" id="PTHR36512:SF3">
    <property type="entry name" value="BLR5678 PROTEIN"/>
    <property type="match status" value="1"/>
</dbReference>
<dbReference type="Proteomes" id="UP000539111">
    <property type="component" value="Unassembled WGS sequence"/>
</dbReference>
<comment type="caution">
    <text evidence="2">The sequence shown here is derived from an EMBL/GenBank/DDBJ whole genome shotgun (WGS) entry which is preliminary data.</text>
</comment>
<keyword evidence="2" id="KW-0031">Aminopeptidase</keyword>
<evidence type="ECO:0000256" key="1">
    <source>
        <dbReference type="ARBA" id="ARBA00007068"/>
    </source>
</evidence>
<dbReference type="GO" id="GO:0004177">
    <property type="term" value="F:aminopeptidase activity"/>
    <property type="evidence" value="ECO:0007669"/>
    <property type="project" value="UniProtKB-KW"/>
</dbReference>
<evidence type="ECO:0000313" key="2">
    <source>
        <dbReference type="EMBL" id="NYI68090.1"/>
    </source>
</evidence>
<protein>
    <submittedName>
        <fullName evidence="2">L-aminopeptidase/D-esterase-like protein</fullName>
    </submittedName>
</protein>
<dbReference type="PANTHER" id="PTHR36512">
    <property type="entry name" value="D-AMINOPEPTIDASE"/>
    <property type="match status" value="1"/>
</dbReference>
<keyword evidence="3" id="KW-1185">Reference proteome</keyword>
<accession>A0A7Z0II12</accession>
<dbReference type="AlphaFoldDB" id="A0A7Z0II12"/>
<dbReference type="SUPFAM" id="SSF56266">
    <property type="entry name" value="DmpA/ArgJ-like"/>
    <property type="match status" value="1"/>
</dbReference>